<feature type="compositionally biased region" description="Polar residues" evidence="1">
    <location>
        <begin position="424"/>
        <end position="451"/>
    </location>
</feature>
<reference evidence="4" key="1">
    <citation type="submission" date="2020-12" db="UniProtKB">
        <authorList>
            <consortium name="WormBaseParasite"/>
        </authorList>
    </citation>
    <scope>IDENTIFICATION</scope>
    <source>
        <strain evidence="4">MHco3</strain>
    </source>
</reference>
<dbReference type="OrthoDB" id="5864015at2759"/>
<dbReference type="Proteomes" id="UP000025227">
    <property type="component" value="Unplaced"/>
</dbReference>
<feature type="region of interest" description="Disordered" evidence="1">
    <location>
        <begin position="421"/>
        <end position="477"/>
    </location>
</feature>
<proteinExistence type="predicted"/>
<dbReference type="InterPro" id="IPR005312">
    <property type="entry name" value="DUF1759"/>
</dbReference>
<dbReference type="WBParaSite" id="HCON_00028940-00001">
    <property type="protein sequence ID" value="HCON_00028940-00001"/>
    <property type="gene ID" value="HCON_00028940"/>
</dbReference>
<dbReference type="CDD" id="cd00303">
    <property type="entry name" value="retropepsin_like"/>
    <property type="match status" value="1"/>
</dbReference>
<evidence type="ECO:0000256" key="1">
    <source>
        <dbReference type="SAM" id="MobiDB-lite"/>
    </source>
</evidence>
<dbReference type="AlphaFoldDB" id="A0A7I4XYT2"/>
<organism evidence="3 4">
    <name type="scientific">Haemonchus contortus</name>
    <name type="common">Barber pole worm</name>
    <dbReference type="NCBI Taxonomy" id="6289"/>
    <lineage>
        <taxon>Eukaryota</taxon>
        <taxon>Metazoa</taxon>
        <taxon>Ecdysozoa</taxon>
        <taxon>Nematoda</taxon>
        <taxon>Chromadorea</taxon>
        <taxon>Rhabditida</taxon>
        <taxon>Rhabditina</taxon>
        <taxon>Rhabditomorpha</taxon>
        <taxon>Strongyloidea</taxon>
        <taxon>Trichostrongylidae</taxon>
        <taxon>Haemonchus</taxon>
    </lineage>
</organism>
<dbReference type="PANTHER" id="PTHR47331">
    <property type="entry name" value="PHD-TYPE DOMAIN-CONTAINING PROTEIN"/>
    <property type="match status" value="1"/>
</dbReference>
<dbReference type="Gene3D" id="2.40.70.10">
    <property type="entry name" value="Acid Proteases"/>
    <property type="match status" value="1"/>
</dbReference>
<name>A0A7I4XYT2_HAECO</name>
<evidence type="ECO:0000259" key="2">
    <source>
        <dbReference type="Pfam" id="PF05585"/>
    </source>
</evidence>
<evidence type="ECO:0000313" key="3">
    <source>
        <dbReference type="Proteomes" id="UP000025227"/>
    </source>
</evidence>
<feature type="domain" description="DUF1758" evidence="2">
    <location>
        <begin position="514"/>
        <end position="666"/>
    </location>
</feature>
<dbReference type="OMA" id="ELACTEQ"/>
<keyword evidence="3" id="KW-1185">Reference proteome</keyword>
<dbReference type="PANTHER" id="PTHR47331:SF5">
    <property type="entry name" value="RIBONUCLEASE H"/>
    <property type="match status" value="1"/>
</dbReference>
<dbReference type="InterPro" id="IPR021109">
    <property type="entry name" value="Peptidase_aspartic_dom_sf"/>
</dbReference>
<dbReference type="InterPro" id="IPR008737">
    <property type="entry name" value="DUF1758"/>
</dbReference>
<dbReference type="Pfam" id="PF03564">
    <property type="entry name" value="DUF1759"/>
    <property type="match status" value="1"/>
</dbReference>
<evidence type="ECO:0000313" key="4">
    <source>
        <dbReference type="WBParaSite" id="HCON_00028940-00001"/>
    </source>
</evidence>
<protein>
    <submittedName>
        <fullName evidence="4">DUF1758 domain-containing protein</fullName>
    </submittedName>
</protein>
<sequence>MASLLRTRKSLLTRRINSFGEWLKESESLLEHPTEIEVSKRVKDIRVGLKICEEGIVTIESSLDKLGEAFEELEEHSAEDDEKFDKYVDSANDMVIKLSTYKTQLLRALEDCTDPSGRGTAEDSNGSAAQAVVSSPLSLSKLPEIPIPNFSAKRWEWDNYWALFLANVHNQELTDLQKYNYLLSSLTGEARQSVSRFQVSAANYQKAIDHLMKRYGHKDGIILELHRNLNLCTARGARTIDQRQLFEKLSAIAAQLRDHGEHLDNYLTYLHTFLQKFHARIQKAATKRCMKFETSLPHEEPRQAQTQGDSDWTLELWLNTIDNIIAEEERLQDMLAKDKERYISQLPSTKGLLTAACECCKLKGHKWSTCPKIPTPSARKAFLSESNRCLNCGSNTHRLASCTAGSCRKCQGKHHTAICAKNSEPPTNQNSSHGTLQSTQQHLSRPPSSHLQKGKPGKPAKQHSVITGADAPKQKEDNDTVVLQVHERPQKVCNKIILLVGSAKILDSSGIVREATVLLDTGSELSFIKEDFAKELGLPILKSTTLKISTFGSQAPSAKNCDLSKLQIRDIEGRQHEIRLFRSEHITDTVEQATLDQEDLNFINQHGILLSLQKKTAKLRPEILLGCDYLWEFMMPIGKLTLPSGLQLIPTLFGYIISGRQPLKVETPVKALTILHSEKEKDIWDRYWALESSGTDEYSGSTCKELR</sequence>
<dbReference type="Pfam" id="PF05585">
    <property type="entry name" value="DUF1758"/>
    <property type="match status" value="1"/>
</dbReference>
<accession>A0A7I4XYT2</accession>
<feature type="compositionally biased region" description="Basic residues" evidence="1">
    <location>
        <begin position="452"/>
        <end position="461"/>
    </location>
</feature>